<dbReference type="AlphaFoldDB" id="A0A8H7S3L3"/>
<name>A0A8H7S3L3_9FUNG</name>
<dbReference type="GO" id="GO:0005739">
    <property type="term" value="C:mitochondrion"/>
    <property type="evidence" value="ECO:0007669"/>
    <property type="project" value="TreeGrafter"/>
</dbReference>
<dbReference type="InterPro" id="IPR017261">
    <property type="entry name" value="DNA_mismatch_repair_MutS/MSH"/>
</dbReference>
<dbReference type="GO" id="GO:0005524">
    <property type="term" value="F:ATP binding"/>
    <property type="evidence" value="ECO:0007669"/>
    <property type="project" value="UniProtKB-KW"/>
</dbReference>
<dbReference type="InterPro" id="IPR036678">
    <property type="entry name" value="MutS_con_dom_sf"/>
</dbReference>
<comment type="similarity">
    <text evidence="1">Belongs to the DNA mismatch repair MutS family.</text>
</comment>
<dbReference type="PANTHER" id="PTHR11361:SF34">
    <property type="entry name" value="DNA MISMATCH REPAIR PROTEIN MSH1, MITOCHONDRIAL"/>
    <property type="match status" value="1"/>
</dbReference>
<keyword evidence="4" id="KW-0067">ATP-binding</keyword>
<proteinExistence type="inferred from homology"/>
<dbReference type="Pfam" id="PF01624">
    <property type="entry name" value="MutS_I"/>
    <property type="match status" value="1"/>
</dbReference>
<dbReference type="InterPro" id="IPR016151">
    <property type="entry name" value="DNA_mismatch_repair_MutS_N"/>
</dbReference>
<feature type="domain" description="DNA mismatch repair proteins mutS family" evidence="7">
    <location>
        <begin position="879"/>
        <end position="895"/>
    </location>
</feature>
<dbReference type="NCBIfam" id="NF003810">
    <property type="entry name" value="PRK05399.1"/>
    <property type="match status" value="1"/>
</dbReference>
<keyword evidence="6" id="KW-0234">DNA repair</keyword>
<evidence type="ECO:0000256" key="5">
    <source>
        <dbReference type="ARBA" id="ARBA00023125"/>
    </source>
</evidence>
<evidence type="ECO:0000256" key="4">
    <source>
        <dbReference type="ARBA" id="ARBA00022840"/>
    </source>
</evidence>
<reference evidence="8 9" key="1">
    <citation type="submission" date="2020-12" db="EMBL/GenBank/DDBJ databases">
        <title>Metabolic potential, ecology and presence of endohyphal bacteria is reflected in genomic diversity of Mucoromycotina.</title>
        <authorList>
            <person name="Muszewska A."/>
            <person name="Okrasinska A."/>
            <person name="Steczkiewicz K."/>
            <person name="Drgas O."/>
            <person name="Orlowska M."/>
            <person name="Perlinska-Lenart U."/>
            <person name="Aleksandrzak-Piekarczyk T."/>
            <person name="Szatraj K."/>
            <person name="Zielenkiewicz U."/>
            <person name="Pilsyk S."/>
            <person name="Malc E."/>
            <person name="Mieczkowski P."/>
            <person name="Kruszewska J.S."/>
            <person name="Biernat P."/>
            <person name="Pawlowska J."/>
        </authorList>
    </citation>
    <scope>NUCLEOTIDE SEQUENCE [LARGE SCALE GENOMIC DNA]</scope>
    <source>
        <strain evidence="8 9">CBS 142.35</strain>
    </source>
</reference>
<dbReference type="Gene3D" id="3.40.50.300">
    <property type="entry name" value="P-loop containing nucleotide triphosphate hydrolases"/>
    <property type="match status" value="1"/>
</dbReference>
<dbReference type="SMART" id="SM00533">
    <property type="entry name" value="MUTSd"/>
    <property type="match status" value="1"/>
</dbReference>
<dbReference type="GO" id="GO:0030983">
    <property type="term" value="F:mismatched DNA binding"/>
    <property type="evidence" value="ECO:0007669"/>
    <property type="project" value="InterPro"/>
</dbReference>
<evidence type="ECO:0000259" key="7">
    <source>
        <dbReference type="PROSITE" id="PS00486"/>
    </source>
</evidence>
<evidence type="ECO:0000256" key="2">
    <source>
        <dbReference type="ARBA" id="ARBA00022741"/>
    </source>
</evidence>
<evidence type="ECO:0000313" key="8">
    <source>
        <dbReference type="EMBL" id="KAG2222914.1"/>
    </source>
</evidence>
<dbReference type="InterPro" id="IPR007696">
    <property type="entry name" value="DNA_mismatch_repair_MutS_core"/>
</dbReference>
<comment type="caution">
    <text evidence="8">The sequence shown here is derived from an EMBL/GenBank/DDBJ whole genome shotgun (WGS) entry which is preliminary data.</text>
</comment>
<keyword evidence="3" id="KW-0227">DNA damage</keyword>
<evidence type="ECO:0000313" key="9">
    <source>
        <dbReference type="Proteomes" id="UP000646827"/>
    </source>
</evidence>
<dbReference type="Gene3D" id="3.30.420.110">
    <property type="entry name" value="MutS, connector domain"/>
    <property type="match status" value="1"/>
</dbReference>
<dbReference type="Pfam" id="PF00488">
    <property type="entry name" value="MutS_V"/>
    <property type="match status" value="1"/>
</dbReference>
<dbReference type="Pfam" id="PF05188">
    <property type="entry name" value="MutS_II"/>
    <property type="match status" value="1"/>
</dbReference>
<sequence>MFRLALSRPGPRLLIQLTTSSKRTISTTPLALKRVTRGNIDEIFGKVEEPPTNVKEVDPTTITVKKKRKCASKKAEQEQQSLATETGTEITATTMMKKKKEKSLEPKLESTGSIVLDTVRKYTEQHPDCVLLVQVGEFYELYESHATEYASQLDLKLTRKEMTTGTTVDFAGFPLRSLDRYLDILVNRLGCRVALCEQYNPVKREGDDSVIGIQRLITRVITPGTVIEERFLDSHTYNYLMAISPIYPLPQSSSSLSPSNNSELGLAWIDISVGEFMIQSSTLDMLKDDIARIRPREIILPESFKPLIEDQEQEDLNHPLARIITSNPHISVTFVPQDHFDPDAGRRMLDTLFDTTTTSPAATYDSEATTTTSITTFNNKELGASNALLDYINNTHPHGKPRLLKPVRMSANETLQIDSATVASLELVKNLREGGRTNSLLSCINYTVTNAGARQLAQWLLAPSSSVHTIERRHDIVEFLVSDNFILDDVRSILRESSDAQRALQRLALRRGQHLDLLEIGSTLSAIKGTKKVLMEHVSSATTSNTIQAPSSSSETITTTAINELIDRLNPHDDLANYIDSVIDHERIMSDEAKDFNYGFIRSDFDPQLQHLHQQLDAFFQQKEQLQKTLRSIGGNSVSLAANSSLYRHVVEINATQAKKLVDEYPEAFLVHKTKGKHRFQLPEWTNLSIQIQNTHAQIVELESQIWDKAVDRVLEDSTSIIAASGMLAKLDVFCSFAWMARRYKYIRPVMLEQENGCEMIILGGRHPVVEASLAQKGRSFVKNDCILAKSQDNGGDERSWLLTAPNMGGKSTFLRQNAIIMILAHMGSYVPAHQAKIGVADRIMSRIGTADDLAQDLSTFMIEMMETANILTYATKKSLVIMDEVGRGTATTDGISLAYAILAYIHTHIKSRLIFATHYHELADMVKRKQELAMIQLYKTDLVEDQMGRFVFLHKVQPGVCRKSHGLKVAQLAGLPTEVISTARDVWQTLNKSTTV</sequence>
<dbReference type="SUPFAM" id="SSF52540">
    <property type="entry name" value="P-loop containing nucleoside triphosphate hydrolases"/>
    <property type="match status" value="1"/>
</dbReference>
<keyword evidence="9" id="KW-1185">Reference proteome</keyword>
<dbReference type="Pfam" id="PF05192">
    <property type="entry name" value="MutS_III"/>
    <property type="match status" value="1"/>
</dbReference>
<dbReference type="InterPro" id="IPR007695">
    <property type="entry name" value="DNA_mismatch_repair_MutS-lik_N"/>
</dbReference>
<dbReference type="SUPFAM" id="SSF55271">
    <property type="entry name" value="DNA repair protein MutS, domain I"/>
    <property type="match status" value="1"/>
</dbReference>
<organism evidence="8 9">
    <name type="scientific">Circinella minor</name>
    <dbReference type="NCBI Taxonomy" id="1195481"/>
    <lineage>
        <taxon>Eukaryota</taxon>
        <taxon>Fungi</taxon>
        <taxon>Fungi incertae sedis</taxon>
        <taxon>Mucoromycota</taxon>
        <taxon>Mucoromycotina</taxon>
        <taxon>Mucoromycetes</taxon>
        <taxon>Mucorales</taxon>
        <taxon>Lichtheimiaceae</taxon>
        <taxon>Circinella</taxon>
    </lineage>
</organism>
<dbReference type="InterPro" id="IPR027417">
    <property type="entry name" value="P-loop_NTPase"/>
</dbReference>
<dbReference type="GO" id="GO:0043504">
    <property type="term" value="P:mitochondrial DNA repair"/>
    <property type="evidence" value="ECO:0007669"/>
    <property type="project" value="TreeGrafter"/>
</dbReference>
<accession>A0A8H7S3L3</accession>
<dbReference type="Gene3D" id="1.10.1420.10">
    <property type="match status" value="2"/>
</dbReference>
<dbReference type="PROSITE" id="PS00486">
    <property type="entry name" value="DNA_MISMATCH_REPAIR_2"/>
    <property type="match status" value="1"/>
</dbReference>
<dbReference type="SUPFAM" id="SSF48334">
    <property type="entry name" value="DNA repair protein MutS, domain III"/>
    <property type="match status" value="1"/>
</dbReference>
<gene>
    <name evidence="8" type="ORF">INT45_013545</name>
</gene>
<dbReference type="OrthoDB" id="2534523at2759"/>
<dbReference type="Proteomes" id="UP000646827">
    <property type="component" value="Unassembled WGS sequence"/>
</dbReference>
<evidence type="ECO:0000256" key="6">
    <source>
        <dbReference type="ARBA" id="ARBA00023204"/>
    </source>
</evidence>
<dbReference type="EMBL" id="JAEPRB010000072">
    <property type="protein sequence ID" value="KAG2222914.1"/>
    <property type="molecule type" value="Genomic_DNA"/>
</dbReference>
<keyword evidence="2" id="KW-0547">Nucleotide-binding</keyword>
<evidence type="ECO:0000256" key="3">
    <source>
        <dbReference type="ARBA" id="ARBA00022763"/>
    </source>
</evidence>
<dbReference type="PIRSF" id="PIRSF037677">
    <property type="entry name" value="DNA_mis_repair_Msh6"/>
    <property type="match status" value="1"/>
</dbReference>
<evidence type="ECO:0000256" key="1">
    <source>
        <dbReference type="ARBA" id="ARBA00006271"/>
    </source>
</evidence>
<dbReference type="InterPro" id="IPR036187">
    <property type="entry name" value="DNA_mismatch_repair_MutS_sf"/>
</dbReference>
<dbReference type="GO" id="GO:0006298">
    <property type="term" value="P:mismatch repair"/>
    <property type="evidence" value="ECO:0007669"/>
    <property type="project" value="InterPro"/>
</dbReference>
<dbReference type="InterPro" id="IPR045076">
    <property type="entry name" value="MutS"/>
</dbReference>
<dbReference type="SUPFAM" id="SSF53150">
    <property type="entry name" value="DNA repair protein MutS, domain II"/>
    <property type="match status" value="1"/>
</dbReference>
<dbReference type="GO" id="GO:0140664">
    <property type="term" value="F:ATP-dependent DNA damage sensor activity"/>
    <property type="evidence" value="ECO:0007669"/>
    <property type="project" value="InterPro"/>
</dbReference>
<dbReference type="SMART" id="SM00534">
    <property type="entry name" value="MUTSac"/>
    <property type="match status" value="1"/>
</dbReference>
<dbReference type="InterPro" id="IPR000432">
    <property type="entry name" value="DNA_mismatch_repair_MutS_C"/>
</dbReference>
<dbReference type="GO" id="GO:0005634">
    <property type="term" value="C:nucleus"/>
    <property type="evidence" value="ECO:0007669"/>
    <property type="project" value="TreeGrafter"/>
</dbReference>
<keyword evidence="5" id="KW-0238">DNA-binding</keyword>
<dbReference type="PANTHER" id="PTHR11361">
    <property type="entry name" value="DNA MISMATCH REPAIR PROTEIN MUTS FAMILY MEMBER"/>
    <property type="match status" value="1"/>
</dbReference>
<protein>
    <recommendedName>
        <fullName evidence="7">DNA mismatch repair proteins mutS family domain-containing protein</fullName>
    </recommendedName>
</protein>
<dbReference type="Gene3D" id="3.40.1170.10">
    <property type="entry name" value="DNA repair protein MutS, domain I"/>
    <property type="match status" value="1"/>
</dbReference>
<dbReference type="InterPro" id="IPR007860">
    <property type="entry name" value="DNA_mmatch_repair_MutS_con_dom"/>
</dbReference>